<feature type="domain" description="Reelin" evidence="1">
    <location>
        <begin position="1"/>
        <end position="63"/>
    </location>
</feature>
<dbReference type="PaxDb" id="6945-B7PHH6"/>
<dbReference type="VEuPathDB" id="VectorBase:ISCW017732"/>
<dbReference type="InParanoid" id="B7PHH6"/>
<organism>
    <name type="scientific">Ixodes scapularis</name>
    <name type="common">Black-legged tick</name>
    <name type="synonym">Deer tick</name>
    <dbReference type="NCBI Taxonomy" id="6945"/>
    <lineage>
        <taxon>Eukaryota</taxon>
        <taxon>Metazoa</taxon>
        <taxon>Ecdysozoa</taxon>
        <taxon>Arthropoda</taxon>
        <taxon>Chelicerata</taxon>
        <taxon>Arachnida</taxon>
        <taxon>Acari</taxon>
        <taxon>Parasitiformes</taxon>
        <taxon>Ixodida</taxon>
        <taxon>Ixodoidea</taxon>
        <taxon>Ixodidae</taxon>
        <taxon>Ixodinae</taxon>
        <taxon>Ixodes</taxon>
    </lineage>
</organism>
<dbReference type="Proteomes" id="UP000001555">
    <property type="component" value="Unassembled WGS sequence"/>
</dbReference>
<reference evidence="2 4" key="1">
    <citation type="submission" date="2008-03" db="EMBL/GenBank/DDBJ databases">
        <title>Annotation of Ixodes scapularis.</title>
        <authorList>
            <consortium name="Ixodes scapularis Genome Project Consortium"/>
            <person name="Caler E."/>
            <person name="Hannick L.I."/>
            <person name="Bidwell S."/>
            <person name="Joardar V."/>
            <person name="Thiagarajan M."/>
            <person name="Amedeo P."/>
            <person name="Galinsky K.J."/>
            <person name="Schobel S."/>
            <person name="Inman J."/>
            <person name="Hostetler J."/>
            <person name="Miller J."/>
            <person name="Hammond M."/>
            <person name="Megy K."/>
            <person name="Lawson D."/>
            <person name="Kodira C."/>
            <person name="Sutton G."/>
            <person name="Meyer J."/>
            <person name="Hill C.A."/>
            <person name="Birren B."/>
            <person name="Nene V."/>
            <person name="Collins F."/>
            <person name="Alarcon-Chaidez F."/>
            <person name="Wikel S."/>
            <person name="Strausberg R."/>
        </authorList>
    </citation>
    <scope>NUCLEOTIDE SEQUENCE [LARGE SCALE GENOMIC DNA]</scope>
    <source>
        <strain evidence="4">Wikel</strain>
        <strain evidence="2">Wikel colony</strain>
    </source>
</reference>
<proteinExistence type="predicted"/>
<dbReference type="HOGENOM" id="CLU_169879_0_0_1"/>
<dbReference type="EMBL" id="ABJB010338598">
    <property type="status" value="NOT_ANNOTATED_CDS"/>
    <property type="molecule type" value="Genomic_DNA"/>
</dbReference>
<reference evidence="3" key="2">
    <citation type="submission" date="2020-05" db="UniProtKB">
        <authorList>
            <consortium name="EnsemblMetazoa"/>
        </authorList>
    </citation>
    <scope>IDENTIFICATION</scope>
    <source>
        <strain evidence="3">wikel</strain>
    </source>
</reference>
<gene>
    <name evidence="2" type="ORF">IscW_ISCW017732</name>
</gene>
<dbReference type="InterPro" id="IPR002861">
    <property type="entry name" value="Reeler_dom"/>
</dbReference>
<dbReference type="VEuPathDB" id="VectorBase:ISCI017732"/>
<evidence type="ECO:0000313" key="3">
    <source>
        <dbReference type="EnsemblMetazoa" id="ISCW017732-PA"/>
    </source>
</evidence>
<keyword evidence="4" id="KW-1185">Reference proteome</keyword>
<dbReference type="Pfam" id="PF02014">
    <property type="entry name" value="Reeler"/>
    <property type="match status" value="1"/>
</dbReference>
<evidence type="ECO:0000313" key="2">
    <source>
        <dbReference type="EMBL" id="EEC06048.1"/>
    </source>
</evidence>
<accession>B7PHH6</accession>
<dbReference type="AlphaFoldDB" id="B7PHH6"/>
<dbReference type="EnsemblMetazoa" id="ISCW017732-RA">
    <property type="protein sequence ID" value="ISCW017732-PA"/>
    <property type="gene ID" value="ISCW017732"/>
</dbReference>
<name>B7PHH6_IXOSC</name>
<dbReference type="EMBL" id="DS712973">
    <property type="protein sequence ID" value="EEC06048.1"/>
    <property type="molecule type" value="Genomic_DNA"/>
</dbReference>
<dbReference type="Gene3D" id="2.60.40.4060">
    <property type="entry name" value="Reeler domain"/>
    <property type="match status" value="1"/>
</dbReference>
<evidence type="ECO:0000313" key="4">
    <source>
        <dbReference type="Proteomes" id="UP000001555"/>
    </source>
</evidence>
<protein>
    <recommendedName>
        <fullName evidence="1">Reelin domain-containing protein</fullName>
    </recommendedName>
</protein>
<dbReference type="InterPro" id="IPR042307">
    <property type="entry name" value="Reeler_sf"/>
</dbReference>
<sequence length="64" mass="7272">MGFLIEAFDENQKHVGSFKSNGSDSKAFSHCAGITHTWRDLKKRVVVQWPAPVERSGKVYFKFA</sequence>
<evidence type="ECO:0000259" key="1">
    <source>
        <dbReference type="Pfam" id="PF02014"/>
    </source>
</evidence>